<dbReference type="Proteomes" id="UP000636479">
    <property type="component" value="Unassembled WGS sequence"/>
</dbReference>
<name>A0A8H6S687_9AGAR</name>
<sequence>MSTGKAFQYAIRLVPTGRSAQKQIAPIVQGYADHLERRKDMVIKHVLGNFTEAYDSARGAAIRFHSDAKSQTTSTNGMGCCMFIKYYTPPKQEDPEQKQRYKIFFLNKIIENGAFKREGKEVQVEIDLEPDFTLDVEPQEMYNTILSALSKASEDLKNGVKSD</sequence>
<evidence type="ECO:0000313" key="2">
    <source>
        <dbReference type="Proteomes" id="UP000636479"/>
    </source>
</evidence>
<comment type="caution">
    <text evidence="1">The sequence shown here is derived from an EMBL/GenBank/DDBJ whole genome shotgun (WGS) entry which is preliminary data.</text>
</comment>
<dbReference type="AlphaFoldDB" id="A0A8H6S687"/>
<keyword evidence="2" id="KW-1185">Reference proteome</keyword>
<proteinExistence type="predicted"/>
<gene>
    <name evidence="1" type="ORF">MIND_01197300</name>
</gene>
<protein>
    <submittedName>
        <fullName evidence="1">Uncharacterized protein</fullName>
    </submittedName>
</protein>
<evidence type="ECO:0000313" key="1">
    <source>
        <dbReference type="EMBL" id="KAF7292980.1"/>
    </source>
</evidence>
<dbReference type="EMBL" id="JACAZF010000011">
    <property type="protein sequence ID" value="KAF7292980.1"/>
    <property type="molecule type" value="Genomic_DNA"/>
</dbReference>
<dbReference type="RefSeq" id="XP_037215408.1">
    <property type="nucleotide sequence ID" value="XM_037368482.1"/>
</dbReference>
<reference evidence="1" key="1">
    <citation type="submission" date="2020-05" db="EMBL/GenBank/DDBJ databases">
        <title>Mycena genomes resolve the evolution of fungal bioluminescence.</title>
        <authorList>
            <person name="Tsai I.J."/>
        </authorList>
    </citation>
    <scope>NUCLEOTIDE SEQUENCE</scope>
    <source>
        <strain evidence="1">171206Taipei</strain>
    </source>
</reference>
<organism evidence="1 2">
    <name type="scientific">Mycena indigotica</name>
    <dbReference type="NCBI Taxonomy" id="2126181"/>
    <lineage>
        <taxon>Eukaryota</taxon>
        <taxon>Fungi</taxon>
        <taxon>Dikarya</taxon>
        <taxon>Basidiomycota</taxon>
        <taxon>Agaricomycotina</taxon>
        <taxon>Agaricomycetes</taxon>
        <taxon>Agaricomycetidae</taxon>
        <taxon>Agaricales</taxon>
        <taxon>Marasmiineae</taxon>
        <taxon>Mycenaceae</taxon>
        <taxon>Mycena</taxon>
    </lineage>
</organism>
<accession>A0A8H6S687</accession>
<dbReference type="GeneID" id="59350998"/>